<reference evidence="2" key="1">
    <citation type="journal article" date="2019" name="Int. J. Syst. Evol. Microbiol.">
        <title>The Global Catalogue of Microorganisms (GCM) 10K type strain sequencing project: providing services to taxonomists for standard genome sequencing and annotation.</title>
        <authorList>
            <consortium name="The Broad Institute Genomics Platform"/>
            <consortium name="The Broad Institute Genome Sequencing Center for Infectious Disease"/>
            <person name="Wu L."/>
            <person name="Ma J."/>
        </authorList>
    </citation>
    <scope>NUCLEOTIDE SEQUENCE [LARGE SCALE GENOMIC DNA]</scope>
    <source>
        <strain evidence="2">JCM 15115</strain>
    </source>
</reference>
<keyword evidence="2" id="KW-1185">Reference proteome</keyword>
<evidence type="ECO:0000313" key="1">
    <source>
        <dbReference type="EMBL" id="GAA0588950.1"/>
    </source>
</evidence>
<accession>A0ABP3QGQ9</accession>
<name>A0ABP3QGQ9_9HYPH</name>
<proteinExistence type="predicted"/>
<sequence>MSHATLSFSFISPASPAGVKAETVTPSHFIVSATYSRLLTVYSCVSGFVQNAHGNLSHWLHTLLTPVSFVPRKVKLSKGVTHERGRFSQERGYFSHERGFFSQGADDD</sequence>
<protein>
    <submittedName>
        <fullName evidence="1">Uncharacterized protein</fullName>
    </submittedName>
</protein>
<dbReference type="EMBL" id="BAAADE010000001">
    <property type="protein sequence ID" value="GAA0588950.1"/>
    <property type="molecule type" value="Genomic_DNA"/>
</dbReference>
<gene>
    <name evidence="1" type="ORF">GCM10008943_00010</name>
</gene>
<organism evidence="1 2">
    <name type="scientific">Paenochrobactrum glaciei</name>
    <dbReference type="NCBI Taxonomy" id="486407"/>
    <lineage>
        <taxon>Bacteria</taxon>
        <taxon>Pseudomonadati</taxon>
        <taxon>Pseudomonadota</taxon>
        <taxon>Alphaproteobacteria</taxon>
        <taxon>Hyphomicrobiales</taxon>
        <taxon>Brucellaceae</taxon>
        <taxon>Paenochrobactrum</taxon>
    </lineage>
</organism>
<evidence type="ECO:0000313" key="2">
    <source>
        <dbReference type="Proteomes" id="UP001424441"/>
    </source>
</evidence>
<comment type="caution">
    <text evidence="1">The sequence shown here is derived from an EMBL/GenBank/DDBJ whole genome shotgun (WGS) entry which is preliminary data.</text>
</comment>
<dbReference type="Proteomes" id="UP001424441">
    <property type="component" value="Unassembled WGS sequence"/>
</dbReference>